<evidence type="ECO:0000259" key="2">
    <source>
        <dbReference type="Pfam" id="PF01458"/>
    </source>
</evidence>
<dbReference type="RefSeq" id="WP_069445322.1">
    <property type="nucleotide sequence ID" value="NZ_LPWE01000013.1"/>
</dbReference>
<comment type="similarity">
    <text evidence="1">Belongs to the iron-sulfur cluster assembly SufBD family.</text>
</comment>
<dbReference type="InterPro" id="IPR045595">
    <property type="entry name" value="SufBD_N"/>
</dbReference>
<name>A0A1E3VKD4_9HYPH</name>
<dbReference type="EMBL" id="LPWE01000013">
    <property type="protein sequence ID" value="ODR93973.1"/>
    <property type="molecule type" value="Genomic_DNA"/>
</dbReference>
<dbReference type="PANTHER" id="PTHR43575:SF1">
    <property type="entry name" value="PROTEIN ABCI7, CHLOROPLASTIC"/>
    <property type="match status" value="1"/>
</dbReference>
<dbReference type="AlphaFoldDB" id="A0A1E3VKD4"/>
<protein>
    <recommendedName>
        <fullName evidence="6">Fe-S cluster assembly protein SufD</fullName>
    </recommendedName>
</protein>
<dbReference type="InterPro" id="IPR000825">
    <property type="entry name" value="SUF_FeS_clus_asmbl_SufBD_core"/>
</dbReference>
<comment type="caution">
    <text evidence="4">The sequence shown here is derived from an EMBL/GenBank/DDBJ whole genome shotgun (WGS) entry which is preliminary data.</text>
</comment>
<dbReference type="SUPFAM" id="SSF101960">
    <property type="entry name" value="Stabilizer of iron transporter SufD"/>
    <property type="match status" value="1"/>
</dbReference>
<evidence type="ECO:0000256" key="1">
    <source>
        <dbReference type="ARBA" id="ARBA00043967"/>
    </source>
</evidence>
<dbReference type="Pfam" id="PF19295">
    <property type="entry name" value="SufBD_N"/>
    <property type="match status" value="1"/>
</dbReference>
<dbReference type="STRING" id="1774970.AUC70_10260"/>
<reference evidence="4 5" key="1">
    <citation type="journal article" date="2016" name="Environ. Microbiol.">
        <title>New Methyloceanibacter diversity from North Sea sediments includes methanotroph containing solely the soluble methane monooxygenase.</title>
        <authorList>
            <person name="Vekeman B."/>
            <person name="Kerckhof F.M."/>
            <person name="Cremers G."/>
            <person name="de Vos P."/>
            <person name="Vandamme P."/>
            <person name="Boon N."/>
            <person name="Op den Camp H.J."/>
            <person name="Heylen K."/>
        </authorList>
    </citation>
    <scope>NUCLEOTIDE SEQUENCE [LARGE SCALE GENOMIC DNA]</scope>
    <source>
        <strain evidence="4 5">R-67176</strain>
    </source>
</reference>
<accession>A0A1E3VKD4</accession>
<sequence>MDVPVQQFTTKAEQDLLDLFEHAADALPGDAAIAAMRKSAIQTYAGLGLPHRRVEEWKYTDLRGALDSIPPLLAEADAAVSDADLETAIGKAFMALPAYRLVIAAGEFRADLSDVEGLRKAGVEVAPLAQMLESPPAWLTASLKEAGGCGEDVVIALNTALMTAGVAVRLPEGLTLQKPIHLIHLDAPGKAGSIYTRNAVVAEEGASATLIESFGTFGVSGIQRNVVTTVSLAAKSAIHHLKLQREALETIHLNVWVANVGADARYNAFHVSTGAALARNQVYVRFDGENAATDISGATLARGTQHCDTTLVVEHNVPACESRELFKLVLNDEARGVFQGKIVVAPDAQKTDGKQMSQALLLSETAEFDSKPELEIYADDVVCGHGATSGQIDEELLFYLRARGLPEAEARALLIQAFVGEAFEALDDETIADAFTAVAAEWLGTPAE</sequence>
<feature type="domain" description="SUF system FeS cluster assembly SufBD core" evidence="2">
    <location>
        <begin position="192"/>
        <end position="418"/>
    </location>
</feature>
<evidence type="ECO:0008006" key="6">
    <source>
        <dbReference type="Google" id="ProtNLM"/>
    </source>
</evidence>
<dbReference type="Pfam" id="PF01458">
    <property type="entry name" value="SUFBD_core"/>
    <property type="match status" value="1"/>
</dbReference>
<organism evidence="4 5">
    <name type="scientific">Methyloceanibacter stevinii</name>
    <dbReference type="NCBI Taxonomy" id="1774970"/>
    <lineage>
        <taxon>Bacteria</taxon>
        <taxon>Pseudomonadati</taxon>
        <taxon>Pseudomonadota</taxon>
        <taxon>Alphaproteobacteria</taxon>
        <taxon>Hyphomicrobiales</taxon>
        <taxon>Hyphomicrobiaceae</taxon>
        <taxon>Methyloceanibacter</taxon>
    </lineage>
</organism>
<dbReference type="NCBIfam" id="TIGR01981">
    <property type="entry name" value="sufD"/>
    <property type="match status" value="1"/>
</dbReference>
<dbReference type="InterPro" id="IPR055346">
    <property type="entry name" value="Fe-S_cluster_assembly_SufBD"/>
</dbReference>
<gene>
    <name evidence="4" type="ORF">AUC70_10260</name>
</gene>
<dbReference type="PANTHER" id="PTHR43575">
    <property type="entry name" value="PROTEIN ABCI7, CHLOROPLASTIC"/>
    <property type="match status" value="1"/>
</dbReference>
<evidence type="ECO:0000259" key="3">
    <source>
        <dbReference type="Pfam" id="PF19295"/>
    </source>
</evidence>
<dbReference type="Proteomes" id="UP000094172">
    <property type="component" value="Unassembled WGS sequence"/>
</dbReference>
<dbReference type="GO" id="GO:0016226">
    <property type="term" value="P:iron-sulfur cluster assembly"/>
    <property type="evidence" value="ECO:0007669"/>
    <property type="project" value="InterPro"/>
</dbReference>
<proteinExistence type="inferred from homology"/>
<feature type="domain" description="SUF system FeS cluster assembly SufBD N-terminal" evidence="3">
    <location>
        <begin position="11"/>
        <end position="181"/>
    </location>
</feature>
<dbReference type="InterPro" id="IPR011542">
    <property type="entry name" value="SUF_FeS_clus_asmbl_SufD"/>
</dbReference>
<dbReference type="InterPro" id="IPR037284">
    <property type="entry name" value="SUF_FeS_clus_asmbl_SufBD_sf"/>
</dbReference>
<evidence type="ECO:0000313" key="5">
    <source>
        <dbReference type="Proteomes" id="UP000094172"/>
    </source>
</evidence>
<evidence type="ECO:0000313" key="4">
    <source>
        <dbReference type="EMBL" id="ODR93973.1"/>
    </source>
</evidence>
<keyword evidence="5" id="KW-1185">Reference proteome</keyword>